<feature type="region of interest" description="Disordered" evidence="1">
    <location>
        <begin position="153"/>
        <end position="172"/>
    </location>
</feature>
<protein>
    <submittedName>
        <fullName evidence="2">Uncharacterized protein</fullName>
    </submittedName>
</protein>
<evidence type="ECO:0000313" key="3">
    <source>
        <dbReference type="Proteomes" id="UP001151760"/>
    </source>
</evidence>
<dbReference type="Proteomes" id="UP001151760">
    <property type="component" value="Unassembled WGS sequence"/>
</dbReference>
<name>A0ABQ5C8S6_9ASTR</name>
<reference evidence="2" key="1">
    <citation type="journal article" date="2022" name="Int. J. Mol. Sci.">
        <title>Draft Genome of Tanacetum Coccineum: Genomic Comparison of Closely Related Tanacetum-Family Plants.</title>
        <authorList>
            <person name="Yamashiro T."/>
            <person name="Shiraishi A."/>
            <person name="Nakayama K."/>
            <person name="Satake H."/>
        </authorList>
    </citation>
    <scope>NUCLEOTIDE SEQUENCE</scope>
</reference>
<reference evidence="2" key="2">
    <citation type="submission" date="2022-01" db="EMBL/GenBank/DDBJ databases">
        <authorList>
            <person name="Yamashiro T."/>
            <person name="Shiraishi A."/>
            <person name="Satake H."/>
            <person name="Nakayama K."/>
        </authorList>
    </citation>
    <scope>NUCLEOTIDE SEQUENCE</scope>
</reference>
<keyword evidence="3" id="KW-1185">Reference proteome</keyword>
<evidence type="ECO:0000313" key="2">
    <source>
        <dbReference type="EMBL" id="GJT23441.1"/>
    </source>
</evidence>
<dbReference type="EMBL" id="BQNB010014055">
    <property type="protein sequence ID" value="GJT23441.1"/>
    <property type="molecule type" value="Genomic_DNA"/>
</dbReference>
<evidence type="ECO:0000256" key="1">
    <source>
        <dbReference type="SAM" id="MobiDB-lite"/>
    </source>
</evidence>
<organism evidence="2 3">
    <name type="scientific">Tanacetum coccineum</name>
    <dbReference type="NCBI Taxonomy" id="301880"/>
    <lineage>
        <taxon>Eukaryota</taxon>
        <taxon>Viridiplantae</taxon>
        <taxon>Streptophyta</taxon>
        <taxon>Embryophyta</taxon>
        <taxon>Tracheophyta</taxon>
        <taxon>Spermatophyta</taxon>
        <taxon>Magnoliopsida</taxon>
        <taxon>eudicotyledons</taxon>
        <taxon>Gunneridae</taxon>
        <taxon>Pentapetalae</taxon>
        <taxon>asterids</taxon>
        <taxon>campanulids</taxon>
        <taxon>Asterales</taxon>
        <taxon>Asteraceae</taxon>
        <taxon>Asteroideae</taxon>
        <taxon>Anthemideae</taxon>
        <taxon>Anthemidinae</taxon>
        <taxon>Tanacetum</taxon>
    </lineage>
</organism>
<feature type="compositionally biased region" description="Polar residues" evidence="1">
    <location>
        <begin position="153"/>
        <end position="165"/>
    </location>
</feature>
<accession>A0ABQ5C8S6</accession>
<sequence length="187" mass="20647">MAIYCEFIVSSPLLEAVNGKRFAETEEGCLPVAGPCFWQFQGLRSTPFARLDTLQCKFLCDAAVSIFSYTGKAPVKPIVFSVGGQHKSPDDFLSSIAVVGAYLSDLELMDLVQKTLQYSDQSESGDLDDLDLFLMALQMRLMRTSLSIPISISQGRKKSPGSNNGDGVYTKMRGKNSCDNRSWMEME</sequence>
<proteinExistence type="predicted"/>
<comment type="caution">
    <text evidence="2">The sequence shown here is derived from an EMBL/GenBank/DDBJ whole genome shotgun (WGS) entry which is preliminary data.</text>
</comment>
<gene>
    <name evidence="2" type="ORF">Tco_0893378</name>
</gene>